<dbReference type="EMBL" id="RBIL01000002">
    <property type="protein sequence ID" value="RKQ87976.1"/>
    <property type="molecule type" value="Genomic_DNA"/>
</dbReference>
<dbReference type="EC" id="3.5.1.88" evidence="2"/>
<dbReference type="GO" id="GO:0046872">
    <property type="term" value="F:metal ion binding"/>
    <property type="evidence" value="ECO:0007669"/>
    <property type="project" value="UniProtKB-KW"/>
</dbReference>
<feature type="active site" evidence="2">
    <location>
        <position position="159"/>
    </location>
</feature>
<evidence type="ECO:0000256" key="1">
    <source>
        <dbReference type="ARBA" id="ARBA00010759"/>
    </source>
</evidence>
<dbReference type="NCBIfam" id="NF001159">
    <property type="entry name" value="PRK00150.1-3"/>
    <property type="match status" value="1"/>
</dbReference>
<accession>A0A660L263</accession>
<dbReference type="GO" id="GO:0006412">
    <property type="term" value="P:translation"/>
    <property type="evidence" value="ECO:0007669"/>
    <property type="project" value="UniProtKB-UniRule"/>
</dbReference>
<evidence type="ECO:0000256" key="2">
    <source>
        <dbReference type="HAMAP-Rule" id="MF_00163"/>
    </source>
</evidence>
<dbReference type="HAMAP" id="MF_00163">
    <property type="entry name" value="Pep_deformylase"/>
    <property type="match status" value="1"/>
</dbReference>
<comment type="caution">
    <text evidence="3">The sequence shown here is derived from an EMBL/GenBank/DDBJ whole genome shotgun (WGS) entry which is preliminary data.</text>
</comment>
<dbReference type="OrthoDB" id="9804313at2"/>
<dbReference type="InterPro" id="IPR023635">
    <property type="entry name" value="Peptide_deformylase"/>
</dbReference>
<comment type="cofactor">
    <cofactor evidence="2">
        <name>Fe(2+)</name>
        <dbReference type="ChEBI" id="CHEBI:29033"/>
    </cofactor>
    <text evidence="2">Binds 1 Fe(2+) ion.</text>
</comment>
<proteinExistence type="inferred from homology"/>
<dbReference type="SUPFAM" id="SSF56420">
    <property type="entry name" value="Peptide deformylase"/>
    <property type="match status" value="1"/>
</dbReference>
<organism evidence="3 4">
    <name type="scientific">Solirubrobacter pauli</name>
    <dbReference type="NCBI Taxonomy" id="166793"/>
    <lineage>
        <taxon>Bacteria</taxon>
        <taxon>Bacillati</taxon>
        <taxon>Actinomycetota</taxon>
        <taxon>Thermoleophilia</taxon>
        <taxon>Solirubrobacterales</taxon>
        <taxon>Solirubrobacteraceae</taxon>
        <taxon>Solirubrobacter</taxon>
    </lineage>
</organism>
<feature type="binding site" evidence="2">
    <location>
        <position position="116"/>
    </location>
    <ligand>
        <name>Fe cation</name>
        <dbReference type="ChEBI" id="CHEBI:24875"/>
    </ligand>
</feature>
<sequence length="193" mass="21703">MADEAHGQVVEPGDQLDPETRARREAALKFVRKYGDPVLRTRALEITRFDEELREEVRRMGRLMHDSYGIGLAATQVGRVHRLLVYRTELEGSIAALVNPVLEWASKDKETSEEGCLSLPGVGVDVERPVHVRVSALDEYGKPILVEASGLEARVIQHEMDHLDGVLILDRTSRDQRKQAMRTLREKLEATAA</sequence>
<dbReference type="InterPro" id="IPR036821">
    <property type="entry name" value="Peptide_deformylase_sf"/>
</dbReference>
<dbReference type="Pfam" id="PF01327">
    <property type="entry name" value="Pep_deformylase"/>
    <property type="match status" value="1"/>
</dbReference>
<name>A0A660L263_9ACTN</name>
<protein>
    <recommendedName>
        <fullName evidence="2">Peptide deformylase</fullName>
        <shortName evidence="2">PDF</shortName>
        <ecNumber evidence="2">3.5.1.88</ecNumber>
    </recommendedName>
    <alternativeName>
        <fullName evidence="2">Polypeptide deformylase</fullName>
    </alternativeName>
</protein>
<feature type="binding site" evidence="2">
    <location>
        <position position="158"/>
    </location>
    <ligand>
        <name>Fe cation</name>
        <dbReference type="ChEBI" id="CHEBI:24875"/>
    </ligand>
</feature>
<keyword evidence="2" id="KW-0408">Iron</keyword>
<keyword evidence="2" id="KW-0479">Metal-binding</keyword>
<keyword evidence="4" id="KW-1185">Reference proteome</keyword>
<dbReference type="NCBIfam" id="TIGR00079">
    <property type="entry name" value="pept_deformyl"/>
    <property type="match status" value="1"/>
</dbReference>
<dbReference type="Gene3D" id="3.90.45.10">
    <property type="entry name" value="Peptide deformylase"/>
    <property type="match status" value="1"/>
</dbReference>
<dbReference type="PIRSF" id="PIRSF004749">
    <property type="entry name" value="Pep_def"/>
    <property type="match status" value="1"/>
</dbReference>
<evidence type="ECO:0000313" key="3">
    <source>
        <dbReference type="EMBL" id="RKQ87976.1"/>
    </source>
</evidence>
<dbReference type="PANTHER" id="PTHR10458">
    <property type="entry name" value="PEPTIDE DEFORMYLASE"/>
    <property type="match status" value="1"/>
</dbReference>
<dbReference type="RefSeq" id="WP_121257082.1">
    <property type="nucleotide sequence ID" value="NZ_RBIL01000002.1"/>
</dbReference>
<reference evidence="3 4" key="1">
    <citation type="submission" date="2018-10" db="EMBL/GenBank/DDBJ databases">
        <title>Genomic Encyclopedia of Archaeal and Bacterial Type Strains, Phase II (KMG-II): from individual species to whole genera.</title>
        <authorList>
            <person name="Goeker M."/>
        </authorList>
    </citation>
    <scope>NUCLEOTIDE SEQUENCE [LARGE SCALE GENOMIC DNA]</scope>
    <source>
        <strain evidence="3 4">DSM 14954</strain>
    </source>
</reference>
<comment type="similarity">
    <text evidence="1 2">Belongs to the polypeptide deformylase family.</text>
</comment>
<comment type="function">
    <text evidence="2">Removes the formyl group from the N-terminal Met of newly synthesized proteins. Requires at least a dipeptide for an efficient rate of reaction. N-terminal L-methionine is a prerequisite for activity but the enzyme has broad specificity at other positions.</text>
</comment>
<dbReference type="PANTHER" id="PTHR10458:SF22">
    <property type="entry name" value="PEPTIDE DEFORMYLASE"/>
    <property type="match status" value="1"/>
</dbReference>
<keyword evidence="2" id="KW-0648">Protein biosynthesis</keyword>
<dbReference type="PRINTS" id="PR01576">
    <property type="entry name" value="PDEFORMYLASE"/>
</dbReference>
<dbReference type="GO" id="GO:0042586">
    <property type="term" value="F:peptide deformylase activity"/>
    <property type="evidence" value="ECO:0007669"/>
    <property type="project" value="UniProtKB-UniRule"/>
</dbReference>
<comment type="catalytic activity">
    <reaction evidence="2">
        <text>N-terminal N-formyl-L-methionyl-[peptide] + H2O = N-terminal L-methionyl-[peptide] + formate</text>
        <dbReference type="Rhea" id="RHEA:24420"/>
        <dbReference type="Rhea" id="RHEA-COMP:10639"/>
        <dbReference type="Rhea" id="RHEA-COMP:10640"/>
        <dbReference type="ChEBI" id="CHEBI:15377"/>
        <dbReference type="ChEBI" id="CHEBI:15740"/>
        <dbReference type="ChEBI" id="CHEBI:49298"/>
        <dbReference type="ChEBI" id="CHEBI:64731"/>
        <dbReference type="EC" id="3.5.1.88"/>
    </reaction>
</comment>
<gene>
    <name evidence="2" type="primary">def</name>
    <name evidence="3" type="ORF">C8N24_6011</name>
</gene>
<dbReference type="Proteomes" id="UP000278962">
    <property type="component" value="Unassembled WGS sequence"/>
</dbReference>
<feature type="binding site" evidence="2">
    <location>
        <position position="162"/>
    </location>
    <ligand>
        <name>Fe cation</name>
        <dbReference type="ChEBI" id="CHEBI:24875"/>
    </ligand>
</feature>
<dbReference type="CDD" id="cd00487">
    <property type="entry name" value="Pep_deformylase"/>
    <property type="match status" value="1"/>
</dbReference>
<evidence type="ECO:0000313" key="4">
    <source>
        <dbReference type="Proteomes" id="UP000278962"/>
    </source>
</evidence>
<dbReference type="AlphaFoldDB" id="A0A660L263"/>
<keyword evidence="2" id="KW-0378">Hydrolase</keyword>